<keyword evidence="8" id="KW-1185">Reference proteome</keyword>
<dbReference type="PANTHER" id="PTHR12778:SF9">
    <property type="entry name" value="ACETYL-COENZYME A TRANSPORTER 1"/>
    <property type="match status" value="1"/>
</dbReference>
<sequence length="576" mass="64674">MPTAYVYPTLDDEPIVPIATTSQTNNNTTNDQSTNKSYTSTTAMDPTITAATTQRRKEVPISEDDKEELELDYFENKKESSIGNDNDTSSYQPETLRREDLGNFILLVILYLLQGVPVGLSFGSIPFLLKEQLSYSQIAIFSLSSWPYSLKFLWSPIVDAVYSPTVGRRKSWIIPIQLMTGFLFILLSQRIDALMEAEHIPIYYLTGAFLITIFFCATQDIAVDGWALTLLSKDSLSYASTAQTIGLNTGYFLSFTVFLALSSPEFSNKYIWSEPQKYGILRLGGYMRFWALMYFAVTAWLTFMKKEVPISFSWTASQTDEDQLGIRGVYNTIWKICKLSHLRSFIVVLLTAKIGFICHEAVTSLKLLEKGFSKEDLALSVLLDFPLQIFFGYYAAKWSNGPRPLKPWLWGFYGRLLFSAVGMMVVYFYPSGKDIGFFYFAIIMGSTVLSSFMSTIQFVSISAFMTSIADPLIGGTYMTLLNTFSNFGGTWPKFFVLESVDYFTEATCSVPDANGLGETGAPQCKELGGTCVVHHDGYYTAGIVCVIAGLILLEGYIRPTIYHLEGLSKRAWRISR</sequence>
<evidence type="ECO:0008006" key="9">
    <source>
        <dbReference type="Google" id="ProtNLM"/>
    </source>
</evidence>
<name>A0A8H7RTY3_9FUNG</name>
<dbReference type="EMBL" id="JAEPRB010000368">
    <property type="protein sequence ID" value="KAG2216715.1"/>
    <property type="molecule type" value="Genomic_DNA"/>
</dbReference>
<dbReference type="Proteomes" id="UP000646827">
    <property type="component" value="Unassembled WGS sequence"/>
</dbReference>
<evidence type="ECO:0000256" key="2">
    <source>
        <dbReference type="ARBA" id="ARBA00022692"/>
    </source>
</evidence>
<feature type="transmembrane region" description="Helical" evidence="6">
    <location>
        <begin position="436"/>
        <end position="459"/>
    </location>
</feature>
<comment type="caution">
    <text evidence="7">The sequence shown here is derived from an EMBL/GenBank/DDBJ whole genome shotgun (WGS) entry which is preliminary data.</text>
</comment>
<dbReference type="PANTHER" id="PTHR12778">
    <property type="entry name" value="SOLUTE CARRIER FAMILY 33 ACETYL-COA TRANSPORTER -RELATED"/>
    <property type="match status" value="1"/>
</dbReference>
<dbReference type="AlphaFoldDB" id="A0A8H7RTY3"/>
<feature type="transmembrane region" description="Helical" evidence="6">
    <location>
        <begin position="104"/>
        <end position="129"/>
    </location>
</feature>
<feature type="region of interest" description="Disordered" evidence="5">
    <location>
        <begin position="18"/>
        <end position="63"/>
    </location>
</feature>
<keyword evidence="3 6" id="KW-1133">Transmembrane helix</keyword>
<evidence type="ECO:0000313" key="8">
    <source>
        <dbReference type="Proteomes" id="UP000646827"/>
    </source>
</evidence>
<evidence type="ECO:0000313" key="7">
    <source>
        <dbReference type="EMBL" id="KAG2216715.1"/>
    </source>
</evidence>
<proteinExistence type="predicted"/>
<dbReference type="InterPro" id="IPR036259">
    <property type="entry name" value="MFS_trans_sf"/>
</dbReference>
<dbReference type="OrthoDB" id="6415790at2759"/>
<feature type="transmembrane region" description="Helical" evidence="6">
    <location>
        <begin position="408"/>
        <end position="429"/>
    </location>
</feature>
<feature type="transmembrane region" description="Helical" evidence="6">
    <location>
        <begin position="200"/>
        <end position="222"/>
    </location>
</feature>
<keyword evidence="2 6" id="KW-0812">Transmembrane</keyword>
<feature type="transmembrane region" description="Helical" evidence="6">
    <location>
        <begin position="377"/>
        <end position="396"/>
    </location>
</feature>
<evidence type="ECO:0000256" key="4">
    <source>
        <dbReference type="ARBA" id="ARBA00023136"/>
    </source>
</evidence>
<organism evidence="7 8">
    <name type="scientific">Circinella minor</name>
    <dbReference type="NCBI Taxonomy" id="1195481"/>
    <lineage>
        <taxon>Eukaryota</taxon>
        <taxon>Fungi</taxon>
        <taxon>Fungi incertae sedis</taxon>
        <taxon>Mucoromycota</taxon>
        <taxon>Mucoromycotina</taxon>
        <taxon>Mucoromycetes</taxon>
        <taxon>Mucorales</taxon>
        <taxon>Lichtheimiaceae</taxon>
        <taxon>Circinella</taxon>
    </lineage>
</organism>
<dbReference type="FunFam" id="1.20.1250.20:FF:000289">
    <property type="entry name" value="Acetyl-coenzyme A transporter 1"/>
    <property type="match status" value="1"/>
</dbReference>
<keyword evidence="4 6" id="KW-0472">Membrane</keyword>
<dbReference type="Pfam" id="PF13000">
    <property type="entry name" value="Acatn"/>
    <property type="match status" value="2"/>
</dbReference>
<evidence type="ECO:0000256" key="6">
    <source>
        <dbReference type="SAM" id="Phobius"/>
    </source>
</evidence>
<dbReference type="GO" id="GO:0016020">
    <property type="term" value="C:membrane"/>
    <property type="evidence" value="ECO:0007669"/>
    <property type="project" value="UniProtKB-SubCell"/>
</dbReference>
<dbReference type="InterPro" id="IPR004752">
    <property type="entry name" value="AmpG_permease/AT-1"/>
</dbReference>
<dbReference type="GO" id="GO:0035348">
    <property type="term" value="P:acetyl-CoA transmembrane transport"/>
    <property type="evidence" value="ECO:0007669"/>
    <property type="project" value="InterPro"/>
</dbReference>
<feature type="transmembrane region" description="Helical" evidence="6">
    <location>
        <begin position="242"/>
        <end position="262"/>
    </location>
</feature>
<feature type="compositionally biased region" description="Polar residues" evidence="5">
    <location>
        <begin position="36"/>
        <end position="53"/>
    </location>
</feature>
<reference evidence="7 8" key="1">
    <citation type="submission" date="2020-12" db="EMBL/GenBank/DDBJ databases">
        <title>Metabolic potential, ecology and presence of endohyphal bacteria is reflected in genomic diversity of Mucoromycotina.</title>
        <authorList>
            <person name="Muszewska A."/>
            <person name="Okrasinska A."/>
            <person name="Steczkiewicz K."/>
            <person name="Drgas O."/>
            <person name="Orlowska M."/>
            <person name="Perlinska-Lenart U."/>
            <person name="Aleksandrzak-Piekarczyk T."/>
            <person name="Szatraj K."/>
            <person name="Zielenkiewicz U."/>
            <person name="Pilsyk S."/>
            <person name="Malc E."/>
            <person name="Mieczkowski P."/>
            <person name="Kruszewska J.S."/>
            <person name="Biernat P."/>
            <person name="Pawlowska J."/>
        </authorList>
    </citation>
    <scope>NUCLEOTIDE SEQUENCE [LARGE SCALE GENOMIC DNA]</scope>
    <source>
        <strain evidence="7 8">CBS 142.35</strain>
    </source>
</reference>
<feature type="transmembrane region" description="Helical" evidence="6">
    <location>
        <begin position="283"/>
        <end position="303"/>
    </location>
</feature>
<feature type="transmembrane region" description="Helical" evidence="6">
    <location>
        <begin position="537"/>
        <end position="557"/>
    </location>
</feature>
<evidence type="ECO:0000256" key="5">
    <source>
        <dbReference type="SAM" id="MobiDB-lite"/>
    </source>
</evidence>
<comment type="subcellular location">
    <subcellularLocation>
        <location evidence="1">Membrane</location>
        <topology evidence="1">Multi-pass membrane protein</topology>
    </subcellularLocation>
</comment>
<protein>
    <recommendedName>
        <fullName evidence="9">MFS general substrate transporter</fullName>
    </recommendedName>
</protein>
<gene>
    <name evidence="7" type="ORF">INT45_005668</name>
</gene>
<dbReference type="InterPro" id="IPR024371">
    <property type="entry name" value="AcetylCoA_trans_1-like"/>
</dbReference>
<dbReference type="SUPFAM" id="SSF103473">
    <property type="entry name" value="MFS general substrate transporter"/>
    <property type="match status" value="1"/>
</dbReference>
<feature type="transmembrane region" description="Helical" evidence="6">
    <location>
        <begin position="172"/>
        <end position="188"/>
    </location>
</feature>
<evidence type="ECO:0000256" key="3">
    <source>
        <dbReference type="ARBA" id="ARBA00022989"/>
    </source>
</evidence>
<evidence type="ECO:0000256" key="1">
    <source>
        <dbReference type="ARBA" id="ARBA00004141"/>
    </source>
</evidence>
<feature type="compositionally biased region" description="Low complexity" evidence="5">
    <location>
        <begin position="20"/>
        <end position="35"/>
    </location>
</feature>
<dbReference type="GO" id="GO:0008521">
    <property type="term" value="F:acetyl-CoA transmembrane transporter activity"/>
    <property type="evidence" value="ECO:0007669"/>
    <property type="project" value="InterPro"/>
</dbReference>
<accession>A0A8H7RTY3</accession>